<evidence type="ECO:0000313" key="3">
    <source>
        <dbReference type="Proteomes" id="UP001190700"/>
    </source>
</evidence>
<dbReference type="EMBL" id="LGRX02033349">
    <property type="protein sequence ID" value="KAK3241639.1"/>
    <property type="molecule type" value="Genomic_DNA"/>
</dbReference>
<name>A0AAE0BTI4_9CHLO</name>
<gene>
    <name evidence="2" type="ORF">CYMTET_48609</name>
</gene>
<protein>
    <submittedName>
        <fullName evidence="2">Uncharacterized protein</fullName>
    </submittedName>
</protein>
<sequence>MLEHNTPPSEVSAHSPVTNFITEASITPGSAAWQRGDVLSTPLAGTSAVATVAPPIRSIAGPSLFPSLPSNKPIKPTAAAIWKANSNVHAYTFKSLRLPRSMLSPSQGQPADPHSCPTGPKSLTSPNKVTCRF</sequence>
<organism evidence="2 3">
    <name type="scientific">Cymbomonas tetramitiformis</name>
    <dbReference type="NCBI Taxonomy" id="36881"/>
    <lineage>
        <taxon>Eukaryota</taxon>
        <taxon>Viridiplantae</taxon>
        <taxon>Chlorophyta</taxon>
        <taxon>Pyramimonadophyceae</taxon>
        <taxon>Pyramimonadales</taxon>
        <taxon>Pyramimonadaceae</taxon>
        <taxon>Cymbomonas</taxon>
    </lineage>
</organism>
<feature type="compositionally biased region" description="Polar residues" evidence="1">
    <location>
        <begin position="121"/>
        <end position="133"/>
    </location>
</feature>
<evidence type="ECO:0000256" key="1">
    <source>
        <dbReference type="SAM" id="MobiDB-lite"/>
    </source>
</evidence>
<dbReference type="Proteomes" id="UP001190700">
    <property type="component" value="Unassembled WGS sequence"/>
</dbReference>
<reference evidence="2 3" key="1">
    <citation type="journal article" date="2015" name="Genome Biol. Evol.">
        <title>Comparative Genomics of a Bacterivorous Green Alga Reveals Evolutionary Causalities and Consequences of Phago-Mixotrophic Mode of Nutrition.</title>
        <authorList>
            <person name="Burns J.A."/>
            <person name="Paasch A."/>
            <person name="Narechania A."/>
            <person name="Kim E."/>
        </authorList>
    </citation>
    <scope>NUCLEOTIDE SEQUENCE [LARGE SCALE GENOMIC DNA]</scope>
    <source>
        <strain evidence="2 3">PLY_AMNH</strain>
    </source>
</reference>
<dbReference type="AlphaFoldDB" id="A0AAE0BTI4"/>
<accession>A0AAE0BTI4</accession>
<feature type="region of interest" description="Disordered" evidence="1">
    <location>
        <begin position="101"/>
        <end position="133"/>
    </location>
</feature>
<evidence type="ECO:0000313" key="2">
    <source>
        <dbReference type="EMBL" id="KAK3241639.1"/>
    </source>
</evidence>
<keyword evidence="3" id="KW-1185">Reference proteome</keyword>
<proteinExistence type="predicted"/>
<comment type="caution">
    <text evidence="2">The sequence shown here is derived from an EMBL/GenBank/DDBJ whole genome shotgun (WGS) entry which is preliminary data.</text>
</comment>